<dbReference type="GO" id="GO:0009788">
    <property type="term" value="P:negative regulation of abscisic acid-activated signaling pathway"/>
    <property type="evidence" value="ECO:0007669"/>
    <property type="project" value="InterPro"/>
</dbReference>
<dbReference type="GO" id="GO:0008270">
    <property type="term" value="F:zinc ion binding"/>
    <property type="evidence" value="ECO:0007669"/>
    <property type="project" value="UniProtKB-KW"/>
</dbReference>
<evidence type="ECO:0000256" key="5">
    <source>
        <dbReference type="ARBA" id="ARBA00023242"/>
    </source>
</evidence>
<reference evidence="11" key="1">
    <citation type="journal article" date="2019" name="Gigascience">
        <title>De novo genome assembly of the endangered Acer yangbiense, a plant species with extremely small populations endemic to Yunnan Province, China.</title>
        <authorList>
            <person name="Yang J."/>
            <person name="Wariss H.M."/>
            <person name="Tao L."/>
            <person name="Zhang R."/>
            <person name="Yun Q."/>
            <person name="Hollingsworth P."/>
            <person name="Dao Z."/>
            <person name="Luo G."/>
            <person name="Guo H."/>
            <person name="Ma Y."/>
            <person name="Sun W."/>
        </authorList>
    </citation>
    <scope>NUCLEOTIDE SEQUENCE [LARGE SCALE GENOMIC DNA]</scope>
    <source>
        <strain evidence="11">cv. br00</strain>
    </source>
</reference>
<evidence type="ECO:0000313" key="10">
    <source>
        <dbReference type="EMBL" id="KAB5527823.1"/>
    </source>
</evidence>
<dbReference type="GO" id="GO:0005634">
    <property type="term" value="C:nucleus"/>
    <property type="evidence" value="ECO:0007669"/>
    <property type="project" value="UniProtKB-SubCell"/>
</dbReference>
<dbReference type="AlphaFoldDB" id="A0A5N5KCK8"/>
<feature type="compositionally biased region" description="Basic and acidic residues" evidence="7">
    <location>
        <begin position="236"/>
        <end position="249"/>
    </location>
</feature>
<evidence type="ECO:0000256" key="7">
    <source>
        <dbReference type="SAM" id="MobiDB-lite"/>
    </source>
</evidence>
<name>A0A5N5KCK8_9ROSI</name>
<evidence type="ECO:0000256" key="2">
    <source>
        <dbReference type="ARBA" id="ARBA00022723"/>
    </source>
</evidence>
<comment type="caution">
    <text evidence="10">The sequence shown here is derived from an EMBL/GenBank/DDBJ whole genome shotgun (WGS) entry which is preliminary data.</text>
</comment>
<feature type="transmembrane region" description="Helical" evidence="8">
    <location>
        <begin position="42"/>
        <end position="68"/>
    </location>
</feature>
<evidence type="ECO:0000256" key="1">
    <source>
        <dbReference type="ARBA" id="ARBA00004123"/>
    </source>
</evidence>
<dbReference type="Gene3D" id="3.30.160.60">
    <property type="entry name" value="Classic Zinc Finger"/>
    <property type="match status" value="1"/>
</dbReference>
<evidence type="ECO:0000256" key="3">
    <source>
        <dbReference type="ARBA" id="ARBA00022771"/>
    </source>
</evidence>
<dbReference type="PROSITE" id="PS50157">
    <property type="entry name" value="ZINC_FINGER_C2H2_2"/>
    <property type="match status" value="1"/>
</dbReference>
<evidence type="ECO:0000259" key="9">
    <source>
        <dbReference type="PROSITE" id="PS50157"/>
    </source>
</evidence>
<keyword evidence="2" id="KW-0479">Metal-binding</keyword>
<keyword evidence="8" id="KW-0472">Membrane</keyword>
<gene>
    <name evidence="10" type="ORF">DKX38_021670</name>
</gene>
<protein>
    <recommendedName>
        <fullName evidence="9">C2H2-type domain-containing protein</fullName>
    </recommendedName>
</protein>
<dbReference type="InterPro" id="IPR013087">
    <property type="entry name" value="Znf_C2H2_type"/>
</dbReference>
<organism evidence="10 11">
    <name type="scientific">Salix brachista</name>
    <dbReference type="NCBI Taxonomy" id="2182728"/>
    <lineage>
        <taxon>Eukaryota</taxon>
        <taxon>Viridiplantae</taxon>
        <taxon>Streptophyta</taxon>
        <taxon>Embryophyta</taxon>
        <taxon>Tracheophyta</taxon>
        <taxon>Spermatophyta</taxon>
        <taxon>Magnoliopsida</taxon>
        <taxon>eudicotyledons</taxon>
        <taxon>Gunneridae</taxon>
        <taxon>Pentapetalae</taxon>
        <taxon>rosids</taxon>
        <taxon>fabids</taxon>
        <taxon>Malpighiales</taxon>
        <taxon>Salicaceae</taxon>
        <taxon>Saliceae</taxon>
        <taxon>Salix</taxon>
    </lineage>
</organism>
<sequence length="249" mass="28127">MLHRDSSHFPTLENLASELSSPLLLLFFYQIKVYIKHQVSTFGYFVLLPFFSSILSTILFQGLALWLLNVSLADMEPEEKVCPINAGEDTTARVFPCLFCPREFYSSQALGGHQNAHRKERNAARKEKRESEFAPPTFPIMVAPRHHLGLLHPSITAHAATLPCPPTHQFSDRFGSSNAARFDNALFYGSWYRQYGQEDEQSSLNLQRSIRCNGFNGGGSDQHLSRVKENPNMGTGKDKDKKLDLSLHL</sequence>
<evidence type="ECO:0000256" key="6">
    <source>
        <dbReference type="PROSITE-ProRule" id="PRU00042"/>
    </source>
</evidence>
<dbReference type="SUPFAM" id="SSF57667">
    <property type="entry name" value="beta-beta-alpha zinc fingers"/>
    <property type="match status" value="1"/>
</dbReference>
<keyword evidence="5" id="KW-0539">Nucleus</keyword>
<evidence type="ECO:0000313" key="11">
    <source>
        <dbReference type="Proteomes" id="UP000326939"/>
    </source>
</evidence>
<dbReference type="PANTHER" id="PTHR47287:SF15">
    <property type="entry name" value="ZINC FINGER PROTEIN 3-LIKE"/>
    <property type="match status" value="1"/>
</dbReference>
<accession>A0A5N5KCK8</accession>
<evidence type="ECO:0000256" key="8">
    <source>
        <dbReference type="SAM" id="Phobius"/>
    </source>
</evidence>
<keyword evidence="4" id="KW-0862">Zinc</keyword>
<dbReference type="InterPro" id="IPR044246">
    <property type="entry name" value="ZFP3-like"/>
</dbReference>
<keyword evidence="8" id="KW-1133">Transmembrane helix</keyword>
<evidence type="ECO:0000256" key="4">
    <source>
        <dbReference type="ARBA" id="ARBA00022833"/>
    </source>
</evidence>
<dbReference type="PANTHER" id="PTHR47287">
    <property type="entry name" value="C2H2 AND C2HC ZINC FINGERS SUPERFAMILY PROTEIN"/>
    <property type="match status" value="1"/>
</dbReference>
<dbReference type="Proteomes" id="UP000326939">
    <property type="component" value="Chromosome 14"/>
</dbReference>
<feature type="region of interest" description="Disordered" evidence="7">
    <location>
        <begin position="215"/>
        <end position="249"/>
    </location>
</feature>
<keyword evidence="3 6" id="KW-0863">Zinc-finger</keyword>
<comment type="subcellular location">
    <subcellularLocation>
        <location evidence="1">Nucleus</location>
    </subcellularLocation>
</comment>
<feature type="domain" description="C2H2-type" evidence="9">
    <location>
        <begin position="95"/>
        <end position="122"/>
    </location>
</feature>
<dbReference type="PROSITE" id="PS00028">
    <property type="entry name" value="ZINC_FINGER_C2H2_1"/>
    <property type="match status" value="1"/>
</dbReference>
<dbReference type="EMBL" id="VDCV01000014">
    <property type="protein sequence ID" value="KAB5527823.1"/>
    <property type="molecule type" value="Genomic_DNA"/>
</dbReference>
<keyword evidence="8" id="KW-0812">Transmembrane</keyword>
<proteinExistence type="predicted"/>
<dbReference type="InterPro" id="IPR036236">
    <property type="entry name" value="Znf_C2H2_sf"/>
</dbReference>
<keyword evidence="11" id="KW-1185">Reference proteome</keyword>